<dbReference type="EMBL" id="CAJHNH020002135">
    <property type="protein sequence ID" value="CAG5125706.1"/>
    <property type="molecule type" value="Genomic_DNA"/>
</dbReference>
<dbReference type="GO" id="GO:0034451">
    <property type="term" value="C:centriolar satellite"/>
    <property type="evidence" value="ECO:0007669"/>
    <property type="project" value="TreeGrafter"/>
</dbReference>
<keyword evidence="5" id="KW-1185">Reference proteome</keyword>
<reference evidence="4" key="1">
    <citation type="submission" date="2021-04" db="EMBL/GenBank/DDBJ databases">
        <authorList>
            <consortium name="Molecular Ecology Group"/>
        </authorList>
    </citation>
    <scope>NUCLEOTIDE SEQUENCE</scope>
</reference>
<evidence type="ECO:0000256" key="2">
    <source>
        <dbReference type="SAM" id="MobiDB-lite"/>
    </source>
</evidence>
<comment type="caution">
    <text evidence="4">The sequence shown here is derived from an EMBL/GenBank/DDBJ whole genome shotgun (WGS) entry which is preliminary data.</text>
</comment>
<gene>
    <name evidence="4" type="ORF">CUNI_LOCUS11264</name>
</gene>
<sequence length="315" mass="36040">YFQMPYDVIRHDMERMFRKTCDQISDSMKSCIQSVHKDHAGVQPSRSAGLHPSEKDPSIGRHLDDKAEIERLTKQVGNYKMIIQQQEDMIQNSLTSRSQTKDKSLLHESLLLREKDSFSEQRKFFTEEKAIFEKERKALKEAVACLSKEKQLLQDERAKLIKQQLLNMRPYKHSQHRRIKDGLSGRLLPATPVFSPAKTTGRVFSSETHSSGEMYQTDGLSQQHIGILGINLPRKTTQQPGAVGVGSATSCKFYATNLMPHSLDYKKKKLLIYYDFILPYFNLSAAFLLQLLAISLIAISRLSTDEKHLHCMPLV</sequence>
<dbReference type="InterPro" id="IPR052300">
    <property type="entry name" value="Adhesion_Centrosome_assoc"/>
</dbReference>
<organism evidence="4 5">
    <name type="scientific">Candidula unifasciata</name>
    <dbReference type="NCBI Taxonomy" id="100452"/>
    <lineage>
        <taxon>Eukaryota</taxon>
        <taxon>Metazoa</taxon>
        <taxon>Spiralia</taxon>
        <taxon>Lophotrochozoa</taxon>
        <taxon>Mollusca</taxon>
        <taxon>Gastropoda</taxon>
        <taxon>Heterobranchia</taxon>
        <taxon>Euthyneura</taxon>
        <taxon>Panpulmonata</taxon>
        <taxon>Eupulmonata</taxon>
        <taxon>Stylommatophora</taxon>
        <taxon>Helicina</taxon>
        <taxon>Helicoidea</taxon>
        <taxon>Geomitridae</taxon>
        <taxon>Candidula</taxon>
    </lineage>
</organism>
<keyword evidence="1" id="KW-0175">Coiled coil</keyword>
<feature type="region of interest" description="Disordered" evidence="2">
    <location>
        <begin position="37"/>
        <end position="60"/>
    </location>
</feature>
<evidence type="ECO:0000256" key="1">
    <source>
        <dbReference type="SAM" id="Coils"/>
    </source>
</evidence>
<keyword evidence="3" id="KW-0812">Transmembrane</keyword>
<accession>A0A8S3ZF54</accession>
<feature type="non-terminal residue" evidence="4">
    <location>
        <position position="315"/>
    </location>
</feature>
<dbReference type="OrthoDB" id="312015at2759"/>
<keyword evidence="3" id="KW-1133">Transmembrane helix</keyword>
<protein>
    <submittedName>
        <fullName evidence="4">Uncharacterized protein</fullName>
    </submittedName>
</protein>
<name>A0A8S3ZF54_9EUPU</name>
<feature type="coiled-coil region" evidence="1">
    <location>
        <begin position="122"/>
        <end position="163"/>
    </location>
</feature>
<keyword evidence="3" id="KW-0472">Membrane</keyword>
<evidence type="ECO:0000256" key="3">
    <source>
        <dbReference type="SAM" id="Phobius"/>
    </source>
</evidence>
<dbReference type="PANTHER" id="PTHR46507:SF4">
    <property type="entry name" value="SSX FAMILY MEMBER 2 INTERACTING PROTEIN"/>
    <property type="match status" value="1"/>
</dbReference>
<feature type="transmembrane region" description="Helical" evidence="3">
    <location>
        <begin position="276"/>
        <end position="299"/>
    </location>
</feature>
<dbReference type="GO" id="GO:0035735">
    <property type="term" value="P:intraciliary transport involved in cilium assembly"/>
    <property type="evidence" value="ECO:0007669"/>
    <property type="project" value="TreeGrafter"/>
</dbReference>
<dbReference type="Proteomes" id="UP000678393">
    <property type="component" value="Unassembled WGS sequence"/>
</dbReference>
<dbReference type="AlphaFoldDB" id="A0A8S3ZF54"/>
<dbReference type="PANTHER" id="PTHR46507">
    <property type="entry name" value="AFADIN- AND ALPHA-ACTININ-BINDING PROTEIN"/>
    <property type="match status" value="1"/>
</dbReference>
<proteinExistence type="predicted"/>
<dbReference type="GO" id="GO:0036064">
    <property type="term" value="C:ciliary basal body"/>
    <property type="evidence" value="ECO:0007669"/>
    <property type="project" value="TreeGrafter"/>
</dbReference>
<evidence type="ECO:0000313" key="5">
    <source>
        <dbReference type="Proteomes" id="UP000678393"/>
    </source>
</evidence>
<evidence type="ECO:0000313" key="4">
    <source>
        <dbReference type="EMBL" id="CAG5125706.1"/>
    </source>
</evidence>